<feature type="repeat" description="ANK" evidence="3">
    <location>
        <begin position="369"/>
        <end position="391"/>
    </location>
</feature>
<dbReference type="PROSITE" id="PS50297">
    <property type="entry name" value="ANK_REP_REGION"/>
    <property type="match status" value="2"/>
</dbReference>
<dbReference type="GeneID" id="55989479"/>
<sequence length="566" mass="64113">MATSQQQFSDTIKQLLQGIFQALFDYRLRDLPPRKIITISLQDWSQVSRRAPDTQDVLPNKLNYERLPGNLRWVQDEVEIWFLERKVRQETACLYFVMQEGVSSLFPTNCNLEQLCNKDERGETIIKPLYYLEKACYLAFLCGGREGIKNALDHAGPLWPEFAQNSLIVAAFIGEEGLIRWLLEKNVNAREDINTRSKLFGTALLAAVLNCSSRIASLLLNCGARQHGMDDLFGWAVMKNDVEMVQLLLSYKHLDPNKHFGPGVDPVLFIACKHGFSDMVQVLLNDPRIDPYQPTHFGMTPLLAARRSGNEQTMMIIHGRGVTDLYSVPIYQPNPDDCPLLRAAAMGQDDTVKLLLQRPDLDPNLESRGGLTPLMVAARNNHEDVIDSLLKSDRVDPNMRCWKHGTVLISAAERGQTRIVEMLLQRKDIDVNIDNQKVIAHAAINGHEGCFDLLVERIDPKIMKGELGKRGFLLNVVNRRIMLKLLDRFPQLKINKRGAQDGRTLLIHACVHRNIGLVEQLLERGADPEMRNYSGRNALDYARKENLGEYVELLQRYQSGHSSAGA</sequence>
<dbReference type="Gene3D" id="1.25.40.20">
    <property type="entry name" value="Ankyrin repeat-containing domain"/>
    <property type="match status" value="4"/>
</dbReference>
<gene>
    <name evidence="4" type="ORF">TRUGW13939_01969</name>
</gene>
<dbReference type="KEGG" id="trg:TRUGW13939_01969"/>
<dbReference type="PANTHER" id="PTHR24123:SF33">
    <property type="entry name" value="PROTEIN HOS4"/>
    <property type="match status" value="1"/>
</dbReference>
<evidence type="ECO:0000256" key="3">
    <source>
        <dbReference type="PROSITE-ProRule" id="PRU00023"/>
    </source>
</evidence>
<accession>A0A7H8QLR2</accession>
<dbReference type="Proteomes" id="UP000509510">
    <property type="component" value="Chromosome I"/>
</dbReference>
<dbReference type="InterPro" id="IPR051165">
    <property type="entry name" value="Multifunctional_ANK_Repeat"/>
</dbReference>
<name>A0A7H8QLR2_TALRU</name>
<dbReference type="InterPro" id="IPR036770">
    <property type="entry name" value="Ankyrin_rpt-contain_sf"/>
</dbReference>
<evidence type="ECO:0000313" key="5">
    <source>
        <dbReference type="Proteomes" id="UP000509510"/>
    </source>
</evidence>
<dbReference type="SUPFAM" id="SSF48403">
    <property type="entry name" value="Ankyrin repeat"/>
    <property type="match status" value="2"/>
</dbReference>
<keyword evidence="5" id="KW-1185">Reference proteome</keyword>
<dbReference type="RefSeq" id="XP_035341058.1">
    <property type="nucleotide sequence ID" value="XM_035485165.1"/>
</dbReference>
<keyword evidence="2 3" id="KW-0040">ANK repeat</keyword>
<feature type="repeat" description="ANK" evidence="3">
    <location>
        <begin position="501"/>
        <end position="533"/>
    </location>
</feature>
<evidence type="ECO:0000256" key="2">
    <source>
        <dbReference type="ARBA" id="ARBA00023043"/>
    </source>
</evidence>
<dbReference type="PRINTS" id="PR01415">
    <property type="entry name" value="ANKYRIN"/>
</dbReference>
<organism evidence="4 5">
    <name type="scientific">Talaromyces rugulosus</name>
    <name type="common">Penicillium rugulosum</name>
    <dbReference type="NCBI Taxonomy" id="121627"/>
    <lineage>
        <taxon>Eukaryota</taxon>
        <taxon>Fungi</taxon>
        <taxon>Dikarya</taxon>
        <taxon>Ascomycota</taxon>
        <taxon>Pezizomycotina</taxon>
        <taxon>Eurotiomycetes</taxon>
        <taxon>Eurotiomycetidae</taxon>
        <taxon>Eurotiales</taxon>
        <taxon>Trichocomaceae</taxon>
        <taxon>Talaromyces</taxon>
        <taxon>Talaromyces sect. Islandici</taxon>
    </lineage>
</organism>
<proteinExistence type="predicted"/>
<dbReference type="InterPro" id="IPR002110">
    <property type="entry name" value="Ankyrin_rpt"/>
</dbReference>
<reference evidence="5" key="1">
    <citation type="submission" date="2020-06" db="EMBL/GenBank/DDBJ databases">
        <title>A chromosome-scale genome assembly of Talaromyces rugulosus W13939.</title>
        <authorList>
            <person name="Wang B."/>
            <person name="Guo L."/>
            <person name="Ye K."/>
            <person name="Wang L."/>
        </authorList>
    </citation>
    <scope>NUCLEOTIDE SEQUENCE [LARGE SCALE GENOMIC DNA]</scope>
    <source>
        <strain evidence="5">W13939</strain>
    </source>
</reference>
<dbReference type="PANTHER" id="PTHR24123">
    <property type="entry name" value="ANKYRIN REPEAT-CONTAINING"/>
    <property type="match status" value="1"/>
</dbReference>
<dbReference type="AlphaFoldDB" id="A0A7H8QLR2"/>
<dbReference type="SMART" id="SM00248">
    <property type="entry name" value="ANK"/>
    <property type="match status" value="9"/>
</dbReference>
<dbReference type="Pfam" id="PF12796">
    <property type="entry name" value="Ank_2"/>
    <property type="match status" value="4"/>
</dbReference>
<dbReference type="OrthoDB" id="20872at2759"/>
<evidence type="ECO:0000313" key="4">
    <source>
        <dbReference type="EMBL" id="QKX54879.1"/>
    </source>
</evidence>
<dbReference type="EMBL" id="CP055898">
    <property type="protein sequence ID" value="QKX54879.1"/>
    <property type="molecule type" value="Genomic_DNA"/>
</dbReference>
<dbReference type="PROSITE" id="PS50088">
    <property type="entry name" value="ANK_REPEAT"/>
    <property type="match status" value="2"/>
</dbReference>
<evidence type="ECO:0000256" key="1">
    <source>
        <dbReference type="ARBA" id="ARBA00022737"/>
    </source>
</evidence>
<protein>
    <submittedName>
        <fullName evidence="4">Uncharacterized protein</fullName>
    </submittedName>
</protein>
<keyword evidence="1" id="KW-0677">Repeat</keyword>